<comment type="similarity">
    <text evidence="2 14 18">Belongs to the P2X receptor family.</text>
</comment>
<keyword evidence="11 14" id="KW-1071">Ligand-gated ion channel</keyword>
<evidence type="ECO:0000256" key="18">
    <source>
        <dbReference type="RuleBase" id="RU000681"/>
    </source>
</evidence>
<evidence type="ECO:0000256" key="16">
    <source>
        <dbReference type="PIRSR" id="PIRSR005713-2"/>
    </source>
</evidence>
<feature type="disulfide bond" evidence="16">
    <location>
        <begin position="115"/>
        <end position="166"/>
    </location>
</feature>
<keyword evidence="18" id="KW-0675">Receptor</keyword>
<feature type="disulfide bond" evidence="16">
    <location>
        <begin position="126"/>
        <end position="149"/>
    </location>
</feature>
<dbReference type="GO" id="GO:0033198">
    <property type="term" value="P:response to ATP"/>
    <property type="evidence" value="ECO:0007669"/>
    <property type="project" value="InterPro"/>
</dbReference>
<feature type="binding site" evidence="15">
    <location>
        <begin position="290"/>
        <end position="292"/>
    </location>
    <ligand>
        <name>ATP</name>
        <dbReference type="ChEBI" id="CHEBI:30616"/>
        <note>ligand shared between two neighboring subunits of the homotrimer</note>
    </ligand>
</feature>
<evidence type="ECO:0000256" key="14">
    <source>
        <dbReference type="PIRNR" id="PIRNR005713"/>
    </source>
</evidence>
<dbReference type="PANTHER" id="PTHR10125">
    <property type="entry name" value="P2X PURINOCEPTOR"/>
    <property type="match status" value="1"/>
</dbReference>
<dbReference type="Pfam" id="PF00864">
    <property type="entry name" value="P2X_receptor"/>
    <property type="match status" value="1"/>
</dbReference>
<dbReference type="PRINTS" id="PR01307">
    <property type="entry name" value="P2XRECEPTOR"/>
</dbReference>
<name>A0AAN9HDD9_9TELE</name>
<dbReference type="Gene3D" id="2.60.490.10">
    <property type="entry name" value="atp-gated p2x4 ion channel domain"/>
    <property type="match status" value="1"/>
</dbReference>
<feature type="transmembrane region" description="Helical" evidence="18">
    <location>
        <begin position="30"/>
        <end position="49"/>
    </location>
</feature>
<evidence type="ECO:0000256" key="9">
    <source>
        <dbReference type="ARBA" id="ARBA00023157"/>
    </source>
</evidence>
<keyword evidence="15" id="KW-0547">Nucleotide-binding</keyword>
<dbReference type="GO" id="GO:0005886">
    <property type="term" value="C:plasma membrane"/>
    <property type="evidence" value="ECO:0007669"/>
    <property type="project" value="UniProtKB-SubCell"/>
</dbReference>
<evidence type="ECO:0000256" key="2">
    <source>
        <dbReference type="ARBA" id="ARBA00009848"/>
    </source>
</evidence>
<evidence type="ECO:0000256" key="13">
    <source>
        <dbReference type="ARBA" id="ARBA00036634"/>
    </source>
</evidence>
<dbReference type="GO" id="GO:0004931">
    <property type="term" value="F:extracellularly ATP-gated monoatomic cation channel activity"/>
    <property type="evidence" value="ECO:0007669"/>
    <property type="project" value="UniProtKB-UniRule"/>
</dbReference>
<organism evidence="20 21">
    <name type="scientific">Phoxinus phoxinus</name>
    <name type="common">Eurasian minnow</name>
    <dbReference type="NCBI Taxonomy" id="58324"/>
    <lineage>
        <taxon>Eukaryota</taxon>
        <taxon>Metazoa</taxon>
        <taxon>Chordata</taxon>
        <taxon>Craniata</taxon>
        <taxon>Vertebrata</taxon>
        <taxon>Euteleostomi</taxon>
        <taxon>Actinopterygii</taxon>
        <taxon>Neopterygii</taxon>
        <taxon>Teleostei</taxon>
        <taxon>Ostariophysi</taxon>
        <taxon>Cypriniformes</taxon>
        <taxon>Leuciscidae</taxon>
        <taxon>Phoxininae</taxon>
        <taxon>Phoxinus</taxon>
    </lineage>
</organism>
<evidence type="ECO:0000256" key="17">
    <source>
        <dbReference type="PIRSR" id="PIRSR005713-3"/>
    </source>
</evidence>
<dbReference type="Proteomes" id="UP001364617">
    <property type="component" value="Unassembled WGS sequence"/>
</dbReference>
<dbReference type="NCBIfam" id="TIGR00863">
    <property type="entry name" value="P2X"/>
    <property type="match status" value="1"/>
</dbReference>
<reference evidence="20 21" key="1">
    <citation type="submission" date="2024-02" db="EMBL/GenBank/DDBJ databases">
        <title>Chromosome-level genome assembly of the Eurasian Minnow (Phoxinus phoxinus).</title>
        <authorList>
            <person name="Oriowo T.O."/>
            <person name="Martin S."/>
            <person name="Stange M."/>
            <person name="Chrysostomakis Y."/>
            <person name="Brown T."/>
            <person name="Winkler S."/>
            <person name="Kukowka S."/>
            <person name="Myers E.W."/>
            <person name="Bohne A."/>
        </authorList>
    </citation>
    <scope>NUCLEOTIDE SEQUENCE [LARGE SCALE GENOMIC DNA]</scope>
    <source>
        <strain evidence="20">ZFMK-TIS-60720</strain>
        <tissue evidence="20">Whole Organism</tissue>
    </source>
</reference>
<feature type="transmembrane region" description="Helical" evidence="18">
    <location>
        <begin position="336"/>
        <end position="358"/>
    </location>
</feature>
<comment type="function">
    <text evidence="18">Receptor for ATP that acts as a ligand-gated ion channel.</text>
</comment>
<evidence type="ECO:0000256" key="15">
    <source>
        <dbReference type="PIRSR" id="PIRSR005713-1"/>
    </source>
</evidence>
<accession>A0AAN9HDD9</accession>
<keyword evidence="8 14" id="KW-0472">Membrane</keyword>
<dbReference type="GO" id="GO:0001614">
    <property type="term" value="F:purinergic nucleotide receptor activity"/>
    <property type="evidence" value="ECO:0007669"/>
    <property type="project" value="UniProtKB-UniRule"/>
</dbReference>
<keyword evidence="15" id="KW-0067">ATP-binding</keyword>
<feature type="disulfide bond" evidence="16">
    <location>
        <begin position="264"/>
        <end position="273"/>
    </location>
</feature>
<feature type="binding site" evidence="15">
    <location>
        <position position="187"/>
    </location>
    <ligand>
        <name>ATP</name>
        <dbReference type="ChEBI" id="CHEBI:30616"/>
        <note>ligand shared between two neighboring subunits of the homotrimer</note>
    </ligand>
</feature>
<dbReference type="InterPro" id="IPR027309">
    <property type="entry name" value="P2X_extracellular_dom_sf"/>
</dbReference>
<comment type="subcellular location">
    <subcellularLocation>
        <location evidence="1">Cell membrane</location>
        <topology evidence="1">Multi-pass membrane protein</topology>
    </subcellularLocation>
    <subcellularLocation>
        <location evidence="18">Membrane</location>
        <topology evidence="18">Multi-pass membrane protein</topology>
    </subcellularLocation>
</comment>
<comment type="catalytic activity">
    <reaction evidence="13">
        <text>Ca(2+)(in) = Ca(2+)(out)</text>
        <dbReference type="Rhea" id="RHEA:29671"/>
        <dbReference type="ChEBI" id="CHEBI:29108"/>
    </reaction>
</comment>
<feature type="binding site" evidence="15">
    <location>
        <position position="310"/>
    </location>
    <ligand>
        <name>ATP</name>
        <dbReference type="ChEBI" id="CHEBI:30616"/>
        <note>ligand shared between two neighboring subunits of the homotrimer</note>
    </ligand>
</feature>
<dbReference type="AlphaFoldDB" id="A0AAN9HDD9"/>
<dbReference type="Gene3D" id="1.10.287.940">
    <property type="entry name" value="atp-gated p2x4 ion channel"/>
    <property type="match status" value="1"/>
</dbReference>
<dbReference type="InterPro" id="IPR059116">
    <property type="entry name" value="P2X_receptor"/>
</dbReference>
<dbReference type="GO" id="GO:0098794">
    <property type="term" value="C:postsynapse"/>
    <property type="evidence" value="ECO:0007669"/>
    <property type="project" value="GOC"/>
</dbReference>
<evidence type="ECO:0000313" key="21">
    <source>
        <dbReference type="Proteomes" id="UP001364617"/>
    </source>
</evidence>
<feature type="glycosylation site" description="N-linked (GlcNAc...) asparagine" evidence="17">
    <location>
        <position position="185"/>
    </location>
</feature>
<protein>
    <recommendedName>
        <fullName evidence="14 18">P2X purinoceptor</fullName>
    </recommendedName>
</protein>
<evidence type="ECO:0000256" key="3">
    <source>
        <dbReference type="ARBA" id="ARBA00022448"/>
    </source>
</evidence>
<evidence type="ECO:0000256" key="4">
    <source>
        <dbReference type="ARBA" id="ARBA00022475"/>
    </source>
</evidence>
<evidence type="ECO:0000256" key="11">
    <source>
        <dbReference type="ARBA" id="ARBA00023286"/>
    </source>
</evidence>
<dbReference type="FunFam" id="2.60.490.10:FF:000001">
    <property type="entry name" value="P2X purinoceptor"/>
    <property type="match status" value="1"/>
</dbReference>
<proteinExistence type="inferred from homology"/>
<keyword evidence="9 16" id="KW-1015">Disulfide bond</keyword>
<evidence type="ECO:0000256" key="19">
    <source>
        <dbReference type="SAM" id="MobiDB-lite"/>
    </source>
</evidence>
<evidence type="ECO:0000256" key="6">
    <source>
        <dbReference type="ARBA" id="ARBA00022989"/>
    </source>
</evidence>
<keyword evidence="10" id="KW-0325">Glycoprotein</keyword>
<dbReference type="GO" id="GO:0070588">
    <property type="term" value="P:calcium ion transmembrane transport"/>
    <property type="evidence" value="ECO:0007669"/>
    <property type="project" value="TreeGrafter"/>
</dbReference>
<comment type="caution">
    <text evidence="20">The sequence shown here is derived from an EMBL/GenBank/DDBJ whole genome shotgun (WGS) entry which is preliminary data.</text>
</comment>
<evidence type="ECO:0000256" key="10">
    <source>
        <dbReference type="ARBA" id="ARBA00023180"/>
    </source>
</evidence>
<dbReference type="EMBL" id="JAYKXH010000004">
    <property type="protein sequence ID" value="KAK7171619.1"/>
    <property type="molecule type" value="Genomic_DNA"/>
</dbReference>
<feature type="disulfide bond" evidence="16">
    <location>
        <begin position="132"/>
        <end position="160"/>
    </location>
</feature>
<evidence type="ECO:0000313" key="20">
    <source>
        <dbReference type="EMBL" id="KAK7171619.1"/>
    </source>
</evidence>
<evidence type="ECO:0000256" key="8">
    <source>
        <dbReference type="ARBA" id="ARBA00023136"/>
    </source>
</evidence>
<keyword evidence="7 14" id="KW-0406">Ion transport</keyword>
<feature type="binding site" evidence="15">
    <location>
        <begin position="68"/>
        <end position="70"/>
    </location>
    <ligand>
        <name>ATP</name>
        <dbReference type="ChEBI" id="CHEBI:30616"/>
        <note>ligand shared between two neighboring subunits of the homotrimer</note>
    </ligand>
</feature>
<keyword evidence="21" id="KW-1185">Reference proteome</keyword>
<dbReference type="InterPro" id="IPR001429">
    <property type="entry name" value="P2X_purnocptor"/>
</dbReference>
<evidence type="ECO:0000256" key="1">
    <source>
        <dbReference type="ARBA" id="ARBA00004651"/>
    </source>
</evidence>
<evidence type="ECO:0000256" key="5">
    <source>
        <dbReference type="ARBA" id="ARBA00022692"/>
    </source>
</evidence>
<feature type="region of interest" description="Disordered" evidence="19">
    <location>
        <begin position="375"/>
        <end position="394"/>
    </location>
</feature>
<keyword evidence="6 18" id="KW-1133">Transmembrane helix</keyword>
<keyword evidence="4" id="KW-1003">Cell membrane</keyword>
<keyword evidence="3 14" id="KW-0813">Transport</keyword>
<feature type="disulfide bond" evidence="16">
    <location>
        <begin position="220"/>
        <end position="230"/>
    </location>
</feature>
<dbReference type="PANTHER" id="PTHR10125:SF12">
    <property type="entry name" value="P2X PURINOCEPTOR 5"/>
    <property type="match status" value="1"/>
</dbReference>
<keyword evidence="5 18" id="KW-0812">Transmembrane</keyword>
<sequence>MAWWRIRHPLFLFDYTTVKYVVTQNRKVGLLYRIFQLTVMAYLIGWVFIEKKQYQAKDDTVESSVLTKFKGVASVNTTDFKIWGPEDYVYPKQGEDFLFIITNFIETPNQELGNCSEKSSIPDANCTKDEDCIKEEAVRAGNGIKTGLCLKTAGGSDGICEIKGWCPTEKHGKPDKATVLRQAENFTLYIRNFIRFSKFNFSKSNVKLNNSDDYLYLKSCLYDQIVHPYCPIFRLGDIVNKTGRNFQESAIMGGSFGIMIDWSCDLDKEDSHCNPHYSFISLGSNTTGFNFRIAEYSNDAEGKKQRTLYKVFGIHLQIIVFGTARKFNIINTIINIASVLTLMTAGSFLCDIILLYMMKKSTFYRDSKFERIAKNDKESPAKKMPEGPKRKFSL</sequence>
<gene>
    <name evidence="20" type="ORF">R3I93_004044</name>
</gene>
<evidence type="ECO:0000256" key="12">
    <source>
        <dbReference type="ARBA" id="ARBA00023303"/>
    </source>
</evidence>
<evidence type="ECO:0000256" key="7">
    <source>
        <dbReference type="ARBA" id="ARBA00023065"/>
    </source>
</evidence>
<keyword evidence="12 18" id="KW-0407">Ion channel</keyword>
<dbReference type="PIRSF" id="PIRSF005713">
    <property type="entry name" value="P2X_purinoceptor"/>
    <property type="match status" value="1"/>
</dbReference>
<dbReference type="GO" id="GO:0005524">
    <property type="term" value="F:ATP binding"/>
    <property type="evidence" value="ECO:0007669"/>
    <property type="project" value="UniProtKB-UniRule"/>
</dbReference>